<sequence length="268" mass="29305">MGLNIHDLQSHKLPHPLRSHRIPPLHDIGQQYGTIHSQNEYSGHKSLRRGRHAVRYVVVSVLRRVDVVPGIGRRGLRKAERSAGVKGVHEFCVPRTEATVFDQGDDRGRVVRHYVDDPVVVFFHGDCGILIVEEAPVALGRVIDHSSLKEVRCAWTAVRAHSGGRDQAQGREQAPHATARGDHDDGVGASGPTGSSWTRRRKKKKKATSIPCGFYGRLGVGPDNEPGSEHLIACATKDKRNLLSHPTVIPSLLGSMFTTMSIGMAKDG</sequence>
<comment type="caution">
    <text evidence="2">The sequence shown here is derived from an EMBL/GenBank/DDBJ whole genome shotgun (WGS) entry which is preliminary data.</text>
</comment>
<gene>
    <name evidence="2" type="ORF">BC938DRAFT_471325</name>
</gene>
<protein>
    <submittedName>
        <fullName evidence="2">Uncharacterized protein</fullName>
    </submittedName>
</protein>
<feature type="region of interest" description="Disordered" evidence="1">
    <location>
        <begin position="162"/>
        <end position="204"/>
    </location>
</feature>
<dbReference type="EMBL" id="RBNJ01001138">
    <property type="protein sequence ID" value="RUS33512.1"/>
    <property type="molecule type" value="Genomic_DNA"/>
</dbReference>
<keyword evidence="3" id="KW-1185">Reference proteome</keyword>
<evidence type="ECO:0000256" key="1">
    <source>
        <dbReference type="SAM" id="MobiDB-lite"/>
    </source>
</evidence>
<dbReference type="Proteomes" id="UP000274822">
    <property type="component" value="Unassembled WGS sequence"/>
</dbReference>
<reference evidence="2 3" key="1">
    <citation type="journal article" date="2018" name="New Phytol.">
        <title>Phylogenomics of Endogonaceae and evolution of mycorrhizas within Mucoromycota.</title>
        <authorList>
            <person name="Chang Y."/>
            <person name="Desiro A."/>
            <person name="Na H."/>
            <person name="Sandor L."/>
            <person name="Lipzen A."/>
            <person name="Clum A."/>
            <person name="Barry K."/>
            <person name="Grigoriev I.V."/>
            <person name="Martin F.M."/>
            <person name="Stajich J.E."/>
            <person name="Smith M.E."/>
            <person name="Bonito G."/>
            <person name="Spatafora J.W."/>
        </authorList>
    </citation>
    <scope>NUCLEOTIDE SEQUENCE [LARGE SCALE GENOMIC DNA]</scope>
    <source>
        <strain evidence="2 3">AD002</strain>
    </source>
</reference>
<accession>A0A433QUN5</accession>
<organism evidence="2 3">
    <name type="scientific">Jimgerdemannia flammicorona</name>
    <dbReference type="NCBI Taxonomy" id="994334"/>
    <lineage>
        <taxon>Eukaryota</taxon>
        <taxon>Fungi</taxon>
        <taxon>Fungi incertae sedis</taxon>
        <taxon>Mucoromycota</taxon>
        <taxon>Mucoromycotina</taxon>
        <taxon>Endogonomycetes</taxon>
        <taxon>Endogonales</taxon>
        <taxon>Endogonaceae</taxon>
        <taxon>Jimgerdemannia</taxon>
    </lineage>
</organism>
<proteinExistence type="predicted"/>
<evidence type="ECO:0000313" key="3">
    <source>
        <dbReference type="Proteomes" id="UP000274822"/>
    </source>
</evidence>
<evidence type="ECO:0000313" key="2">
    <source>
        <dbReference type="EMBL" id="RUS33512.1"/>
    </source>
</evidence>
<name>A0A433QUN5_9FUNG</name>
<dbReference type="AlphaFoldDB" id="A0A433QUN5"/>